<dbReference type="GO" id="GO:0043805">
    <property type="term" value="F:indolepyruvate ferredoxin oxidoreductase activity"/>
    <property type="evidence" value="ECO:0007669"/>
    <property type="project" value="UniProtKB-EC"/>
</dbReference>
<dbReference type="SUPFAM" id="SSF53323">
    <property type="entry name" value="Pyruvate-ferredoxin oxidoreductase, PFOR, domain III"/>
    <property type="match status" value="1"/>
</dbReference>
<dbReference type="Pfam" id="PF01558">
    <property type="entry name" value="POR"/>
    <property type="match status" value="1"/>
</dbReference>
<dbReference type="InterPro" id="IPR002869">
    <property type="entry name" value="Pyrv_flavodox_OxRed_cen"/>
</dbReference>
<dbReference type="AlphaFoldDB" id="A0A2G9ZFH2"/>
<dbReference type="PANTHER" id="PTHR43854">
    <property type="entry name" value="INDOLEPYRUVATE OXIDOREDUCTASE SUBUNIT IORB"/>
    <property type="match status" value="1"/>
</dbReference>
<proteinExistence type="predicted"/>
<evidence type="ECO:0000313" key="3">
    <source>
        <dbReference type="EMBL" id="PIP31926.1"/>
    </source>
</evidence>
<comment type="caution">
    <text evidence="3">The sequence shown here is derived from an EMBL/GenBank/DDBJ whole genome shotgun (WGS) entry which is preliminary data.</text>
</comment>
<dbReference type="PANTHER" id="PTHR43854:SF1">
    <property type="entry name" value="INDOLEPYRUVATE OXIDOREDUCTASE SUBUNIT IORB"/>
    <property type="match status" value="1"/>
</dbReference>
<dbReference type="InterPro" id="IPR019752">
    <property type="entry name" value="Pyrv/ketoisovalerate_OxRed_cat"/>
</dbReference>
<evidence type="ECO:0000256" key="1">
    <source>
        <dbReference type="ARBA" id="ARBA00023002"/>
    </source>
</evidence>
<evidence type="ECO:0000313" key="4">
    <source>
        <dbReference type="Proteomes" id="UP000230447"/>
    </source>
</evidence>
<sequence>MKNKDFNLIVAGVGGQGLVTLLNLVSEAAFSEGLDFKTSELHGLSQRGGSVSVFIRFGKEIFSPIVPKAKANLVIALEEQEALLALEFSSQETIFIINKFQIPTLAENLSSKQIENVLERYKRRSCFLPASDICQKEFSNNVVAGVFLLGYCLGKGLLPLEKKSFEKAIELVLPQKHQALNLKAFELGVASSQKTYVLCNFNPLW</sequence>
<keyword evidence="1 3" id="KW-0560">Oxidoreductase</keyword>
<name>A0A2G9ZFH2_9BACT</name>
<protein>
    <submittedName>
        <fullName evidence="3">Indolepyruvate oxidoreductase subunit B</fullName>
        <ecNumber evidence="3">1.2.7.8</ecNumber>
    </submittedName>
</protein>
<reference evidence="3 4" key="1">
    <citation type="submission" date="2017-09" db="EMBL/GenBank/DDBJ databases">
        <title>Depth-based differentiation of microbial function through sediment-hosted aquifers and enrichment of novel symbionts in the deep terrestrial subsurface.</title>
        <authorList>
            <person name="Probst A.J."/>
            <person name="Ladd B."/>
            <person name="Jarett J.K."/>
            <person name="Geller-Mcgrath D.E."/>
            <person name="Sieber C.M."/>
            <person name="Emerson J.B."/>
            <person name="Anantharaman K."/>
            <person name="Thomas B.C."/>
            <person name="Malmstrom R."/>
            <person name="Stieglmeier M."/>
            <person name="Klingl A."/>
            <person name="Woyke T."/>
            <person name="Ryan C.M."/>
            <person name="Banfield J.F."/>
        </authorList>
    </citation>
    <scope>NUCLEOTIDE SEQUENCE [LARGE SCALE GENOMIC DNA]</scope>
    <source>
        <strain evidence="3">CG23_combo_of_CG06-09_8_20_14_all_37_87_8</strain>
    </source>
</reference>
<dbReference type="EC" id="1.2.7.8" evidence="3"/>
<dbReference type="EMBL" id="PCSB01000018">
    <property type="protein sequence ID" value="PIP31926.1"/>
    <property type="molecule type" value="Genomic_DNA"/>
</dbReference>
<dbReference type="InterPro" id="IPR052198">
    <property type="entry name" value="IorB_Oxidoreductase"/>
</dbReference>
<evidence type="ECO:0000259" key="2">
    <source>
        <dbReference type="Pfam" id="PF01558"/>
    </source>
</evidence>
<keyword evidence="3" id="KW-0670">Pyruvate</keyword>
<organism evidence="3 4">
    <name type="scientific">bacterium (Candidatus Gribaldobacteria) CG23_combo_of_CG06-09_8_20_14_all_37_87_8</name>
    <dbReference type="NCBI Taxonomy" id="2014278"/>
    <lineage>
        <taxon>Bacteria</taxon>
        <taxon>Candidatus Gribaldobacteria</taxon>
    </lineage>
</organism>
<gene>
    <name evidence="3" type="ORF">COX24_00955</name>
</gene>
<dbReference type="Proteomes" id="UP000230447">
    <property type="component" value="Unassembled WGS sequence"/>
</dbReference>
<accession>A0A2G9ZFH2</accession>
<dbReference type="Gene3D" id="3.40.920.10">
    <property type="entry name" value="Pyruvate-ferredoxin oxidoreductase, PFOR, domain III"/>
    <property type="match status" value="1"/>
</dbReference>
<feature type="domain" description="Pyruvate/ketoisovalerate oxidoreductase catalytic" evidence="2">
    <location>
        <begin position="14"/>
        <end position="189"/>
    </location>
</feature>